<dbReference type="OrthoDB" id="9806925at2"/>
<dbReference type="RefSeq" id="WP_091361226.1">
    <property type="nucleotide sequence ID" value="NZ_AP025284.1"/>
</dbReference>
<comment type="catalytic activity">
    <reaction evidence="15 17 19">
        <text>(6S)-NADHX + ADP = AMP + phosphate + NADH + H(+)</text>
        <dbReference type="Rhea" id="RHEA:32223"/>
        <dbReference type="ChEBI" id="CHEBI:15378"/>
        <dbReference type="ChEBI" id="CHEBI:43474"/>
        <dbReference type="ChEBI" id="CHEBI:57945"/>
        <dbReference type="ChEBI" id="CHEBI:64074"/>
        <dbReference type="ChEBI" id="CHEBI:456215"/>
        <dbReference type="ChEBI" id="CHEBI:456216"/>
        <dbReference type="EC" id="4.2.1.136"/>
    </reaction>
</comment>
<evidence type="ECO:0000256" key="3">
    <source>
        <dbReference type="ARBA" id="ARBA00006001"/>
    </source>
</evidence>
<feature type="binding site" evidence="17">
    <location>
        <position position="325"/>
    </location>
    <ligand>
        <name>(6S)-NADPHX</name>
        <dbReference type="ChEBI" id="CHEBI:64076"/>
    </ligand>
</feature>
<comment type="similarity">
    <text evidence="3 19">In the N-terminal section; belongs to the NnrE/AIBP family.</text>
</comment>
<comment type="cofactor">
    <cofactor evidence="18 19">
        <name>K(+)</name>
        <dbReference type="ChEBI" id="CHEBI:29103"/>
    </cofactor>
    <text evidence="18 19">Binds 1 potassium ion per subunit.</text>
</comment>
<dbReference type="SUPFAM" id="SSF64153">
    <property type="entry name" value="YjeF N-terminal domain-like"/>
    <property type="match status" value="1"/>
</dbReference>
<dbReference type="GO" id="GO:0005524">
    <property type="term" value="F:ATP binding"/>
    <property type="evidence" value="ECO:0007669"/>
    <property type="project" value="UniProtKB-UniRule"/>
</dbReference>
<keyword evidence="7 17" id="KW-0067">ATP-binding</keyword>
<evidence type="ECO:0000256" key="8">
    <source>
        <dbReference type="ARBA" id="ARBA00022857"/>
    </source>
</evidence>
<keyword evidence="11 18" id="KW-0413">Isomerase</keyword>
<dbReference type="SUPFAM" id="SSF53613">
    <property type="entry name" value="Ribokinase-like"/>
    <property type="match status" value="1"/>
</dbReference>
<feature type="binding site" evidence="18">
    <location>
        <position position="129"/>
    </location>
    <ligand>
        <name>K(+)</name>
        <dbReference type="ChEBI" id="CHEBI:29103"/>
    </ligand>
</feature>
<comment type="caution">
    <text evidence="18">Lacks conserved residue(s) required for the propagation of feature annotation.</text>
</comment>
<feature type="binding site" evidence="17">
    <location>
        <position position="440"/>
    </location>
    <ligand>
        <name>AMP</name>
        <dbReference type="ChEBI" id="CHEBI:456215"/>
    </ligand>
</feature>
<evidence type="ECO:0000256" key="19">
    <source>
        <dbReference type="PIRNR" id="PIRNR017184"/>
    </source>
</evidence>
<dbReference type="GO" id="GO:0110051">
    <property type="term" value="P:metabolite repair"/>
    <property type="evidence" value="ECO:0007669"/>
    <property type="project" value="TreeGrafter"/>
</dbReference>
<dbReference type="InterPro" id="IPR004443">
    <property type="entry name" value="YjeF_N_dom"/>
</dbReference>
<comment type="similarity">
    <text evidence="17">Belongs to the NnrD/CARKD family.</text>
</comment>
<feature type="binding site" evidence="18">
    <location>
        <position position="64"/>
    </location>
    <ligand>
        <name>K(+)</name>
        <dbReference type="ChEBI" id="CHEBI:29103"/>
    </ligand>
</feature>
<comment type="similarity">
    <text evidence="18">Belongs to the NnrE/AIBP family.</text>
</comment>
<protein>
    <recommendedName>
        <fullName evidence="19">Bifunctional NAD(P)H-hydrate repair enzyme</fullName>
    </recommendedName>
    <alternativeName>
        <fullName evidence="19">Nicotinamide nucleotide repair protein</fullName>
    </alternativeName>
    <domain>
        <recommendedName>
            <fullName evidence="19">ADP-dependent (S)-NAD(P)H-hydrate dehydratase</fullName>
            <ecNumber evidence="19">4.2.1.136</ecNumber>
        </recommendedName>
        <alternativeName>
            <fullName evidence="19">ADP-dependent NAD(P)HX dehydratase</fullName>
        </alternativeName>
    </domain>
    <domain>
        <recommendedName>
            <fullName evidence="19">NAD(P)H-hydrate epimerase</fullName>
            <ecNumber evidence="19">5.1.99.6</ecNumber>
        </recommendedName>
    </domain>
</protein>
<keyword evidence="13" id="KW-0511">Multifunctional enzyme</keyword>
<keyword evidence="8 17" id="KW-0521">NADP</keyword>
<keyword evidence="12 17" id="KW-0456">Lyase</keyword>
<evidence type="ECO:0000256" key="9">
    <source>
        <dbReference type="ARBA" id="ARBA00022958"/>
    </source>
</evidence>
<dbReference type="HAMAP" id="MF_01966">
    <property type="entry name" value="NADHX_epimerase"/>
    <property type="match status" value="1"/>
</dbReference>
<evidence type="ECO:0000256" key="12">
    <source>
        <dbReference type="ARBA" id="ARBA00023239"/>
    </source>
</evidence>
<dbReference type="EMBL" id="FOGB01000015">
    <property type="protein sequence ID" value="SER05336.1"/>
    <property type="molecule type" value="Genomic_DNA"/>
</dbReference>
<dbReference type="STRING" id="355243.SAMN03080615_03750"/>
<dbReference type="Gene3D" id="3.40.1190.20">
    <property type="match status" value="1"/>
</dbReference>
<dbReference type="PROSITE" id="PS51385">
    <property type="entry name" value="YJEF_N"/>
    <property type="match status" value="1"/>
</dbReference>
<evidence type="ECO:0000256" key="15">
    <source>
        <dbReference type="ARBA" id="ARBA00048238"/>
    </source>
</evidence>
<dbReference type="CDD" id="cd01171">
    <property type="entry name" value="YXKO-related"/>
    <property type="match status" value="1"/>
</dbReference>
<evidence type="ECO:0000256" key="6">
    <source>
        <dbReference type="ARBA" id="ARBA00022741"/>
    </source>
</evidence>
<keyword evidence="23" id="KW-1185">Reference proteome</keyword>
<comment type="function">
    <text evidence="14 19">Bifunctional enzyme that catalyzes the epimerization of the S- and R-forms of NAD(P)HX and the dehydration of the S-form of NAD(P)HX at the expense of ADP, which is converted to AMP. This allows the repair of both epimers of NAD(P)HX, a damaged form of NAD(P)H that is a result of enzymatic or heat-dependent hydration.</text>
</comment>
<evidence type="ECO:0000256" key="16">
    <source>
        <dbReference type="ARBA" id="ARBA00049209"/>
    </source>
</evidence>
<dbReference type="PIRSF" id="PIRSF017184">
    <property type="entry name" value="Nnr"/>
    <property type="match status" value="1"/>
</dbReference>
<feature type="binding site" evidence="18">
    <location>
        <begin position="63"/>
        <end position="67"/>
    </location>
    <ligand>
        <name>(6S)-NADPHX</name>
        <dbReference type="ChEBI" id="CHEBI:64076"/>
    </ligand>
</feature>
<feature type="binding site" evidence="17">
    <location>
        <begin position="412"/>
        <end position="416"/>
    </location>
    <ligand>
        <name>AMP</name>
        <dbReference type="ChEBI" id="CHEBI:456215"/>
    </ligand>
</feature>
<evidence type="ECO:0000313" key="22">
    <source>
        <dbReference type="EMBL" id="SER05336.1"/>
    </source>
</evidence>
<comment type="similarity">
    <text evidence="4 19">In the C-terminal section; belongs to the NnrD/CARKD family.</text>
</comment>
<dbReference type="NCBIfam" id="TIGR00196">
    <property type="entry name" value="yjeF_cterm"/>
    <property type="match status" value="1"/>
</dbReference>
<dbReference type="InterPro" id="IPR029056">
    <property type="entry name" value="Ribokinase-like"/>
</dbReference>
<comment type="subunit">
    <text evidence="17">Homotetramer.</text>
</comment>
<dbReference type="PROSITE" id="PS01050">
    <property type="entry name" value="YJEF_C_2"/>
    <property type="match status" value="1"/>
</dbReference>
<feature type="binding site" evidence="17">
    <location>
        <position position="264"/>
    </location>
    <ligand>
        <name>(6S)-NADPHX</name>
        <dbReference type="ChEBI" id="CHEBI:64076"/>
    </ligand>
</feature>
<dbReference type="PROSITE" id="PS51383">
    <property type="entry name" value="YJEF_C_3"/>
    <property type="match status" value="1"/>
</dbReference>
<feature type="domain" description="YjeF C-terminal" evidence="20">
    <location>
        <begin position="229"/>
        <end position="500"/>
    </location>
</feature>
<evidence type="ECO:0000256" key="4">
    <source>
        <dbReference type="ARBA" id="ARBA00009524"/>
    </source>
</evidence>
<sequence>MSHSDLPASLYTAKQTRALDQTAIASGVPGFKLMQRAGHAAFDRLRQRWPDVRKLTLLCGGGNNGGDGFVVAVLAQRLGMQVQLLCVGGDDFAARLSGEALQAWEWLQAESVAWQLYHGQTFTGELIIDGLLGTGISGEVRDPFRTAIKQINRAGLPVVALDIPSGLCSDTGAVLGVAVRADMTVTFIGVKRGLLTHEGPAFTGELLFDGLRVSDDVYESVDVAGFITGADDLSHLLPPRNKTTHKGDCGHVLVIGGDTGMGGAAIMAAQAAGRCGAGLVTVATRAEHLSALLSRYPEAMAVGVRSGSELEPFIERADVLVVGPGLGKNAWGEQLLMQALSADKPLVLDADALNLLTLRREFGQRNGERWVITPHPGEAARLLGCSVAGLQADRFAAVVELQAAFGGVALLKGPGSLSFDGDALHLNPTGNPGMASGGMGDVLSGVIGALIAQGLSAADATRLGAWLHGAAADRSAALYGSRGMQATDLLAQLRLLVNGL</sequence>
<evidence type="ECO:0000256" key="1">
    <source>
        <dbReference type="ARBA" id="ARBA00000013"/>
    </source>
</evidence>
<evidence type="ECO:0000256" key="13">
    <source>
        <dbReference type="ARBA" id="ARBA00023268"/>
    </source>
</evidence>
<comment type="function">
    <text evidence="18">Catalyzes the epimerization of the S- and R-forms of NAD(P)HX, a damaged form of NAD(P)H that is a result of enzymatic or heat-dependent hydration. This is a prerequisite for the S-specific NAD(P)H-hydrate dehydratase to allow the repair of both epimers of NAD(P)HX.</text>
</comment>
<feature type="binding site" evidence="18">
    <location>
        <begin position="133"/>
        <end position="139"/>
    </location>
    <ligand>
        <name>(6S)-NADPHX</name>
        <dbReference type="ChEBI" id="CHEBI:64076"/>
    </ligand>
</feature>
<evidence type="ECO:0000256" key="14">
    <source>
        <dbReference type="ARBA" id="ARBA00025153"/>
    </source>
</evidence>
<keyword evidence="10 17" id="KW-0520">NAD</keyword>
<evidence type="ECO:0000256" key="17">
    <source>
        <dbReference type="HAMAP-Rule" id="MF_01965"/>
    </source>
</evidence>
<comment type="catalytic activity">
    <reaction evidence="16 17 19">
        <text>(6S)-NADPHX + ADP = AMP + phosphate + NADPH + H(+)</text>
        <dbReference type="Rhea" id="RHEA:32235"/>
        <dbReference type="ChEBI" id="CHEBI:15378"/>
        <dbReference type="ChEBI" id="CHEBI:43474"/>
        <dbReference type="ChEBI" id="CHEBI:57783"/>
        <dbReference type="ChEBI" id="CHEBI:64076"/>
        <dbReference type="ChEBI" id="CHEBI:456215"/>
        <dbReference type="ChEBI" id="CHEBI:456216"/>
        <dbReference type="EC" id="4.2.1.136"/>
    </reaction>
</comment>
<comment type="cofactor">
    <cofactor evidence="17">
        <name>Mg(2+)</name>
        <dbReference type="ChEBI" id="CHEBI:18420"/>
    </cofactor>
</comment>
<reference evidence="23" key="1">
    <citation type="submission" date="2016-10" db="EMBL/GenBank/DDBJ databases">
        <authorList>
            <person name="Varghese N."/>
            <person name="Submissions S."/>
        </authorList>
    </citation>
    <scope>NUCLEOTIDE SEQUENCE [LARGE SCALE GENOMIC DNA]</scope>
    <source>
        <strain evidence="23">DSM 18887</strain>
    </source>
</reference>
<dbReference type="GO" id="GO:0046872">
    <property type="term" value="F:metal ion binding"/>
    <property type="evidence" value="ECO:0007669"/>
    <property type="project" value="UniProtKB-UniRule"/>
</dbReference>
<dbReference type="EC" id="4.2.1.136" evidence="19"/>
<dbReference type="Gene3D" id="3.40.50.10260">
    <property type="entry name" value="YjeF N-terminal domain"/>
    <property type="match status" value="1"/>
</dbReference>
<dbReference type="InterPro" id="IPR000631">
    <property type="entry name" value="CARKD"/>
</dbReference>
<dbReference type="EC" id="5.1.99.6" evidence="19"/>
<evidence type="ECO:0000313" key="23">
    <source>
        <dbReference type="Proteomes" id="UP000198749"/>
    </source>
</evidence>
<dbReference type="InterPro" id="IPR030677">
    <property type="entry name" value="Nnr"/>
</dbReference>
<keyword evidence="9 18" id="KW-0630">Potassium</keyword>
<name>A0A1H9L1Q9_9GAMM</name>
<feature type="binding site" evidence="18">
    <location>
        <position position="165"/>
    </location>
    <ligand>
        <name>K(+)</name>
        <dbReference type="ChEBI" id="CHEBI:29103"/>
    </ligand>
</feature>
<evidence type="ECO:0000259" key="20">
    <source>
        <dbReference type="PROSITE" id="PS51383"/>
    </source>
</evidence>
<feature type="binding site" evidence="17">
    <location>
        <position position="375"/>
    </location>
    <ligand>
        <name>(6S)-NADPHX</name>
        <dbReference type="ChEBI" id="CHEBI:64076"/>
    </ligand>
</feature>
<organism evidence="22 23">
    <name type="scientific">Amphritea atlantica</name>
    <dbReference type="NCBI Taxonomy" id="355243"/>
    <lineage>
        <taxon>Bacteria</taxon>
        <taxon>Pseudomonadati</taxon>
        <taxon>Pseudomonadota</taxon>
        <taxon>Gammaproteobacteria</taxon>
        <taxon>Oceanospirillales</taxon>
        <taxon>Oceanospirillaceae</taxon>
        <taxon>Amphritea</taxon>
    </lineage>
</organism>
<dbReference type="PANTHER" id="PTHR12592">
    <property type="entry name" value="ATP-DEPENDENT (S)-NAD(P)H-HYDRATE DEHYDRATASE FAMILY MEMBER"/>
    <property type="match status" value="1"/>
</dbReference>
<comment type="catalytic activity">
    <reaction evidence="1 18 19">
        <text>(6R)-NADHX = (6S)-NADHX</text>
        <dbReference type="Rhea" id="RHEA:32215"/>
        <dbReference type="ChEBI" id="CHEBI:64074"/>
        <dbReference type="ChEBI" id="CHEBI:64075"/>
        <dbReference type="EC" id="5.1.99.6"/>
    </reaction>
</comment>
<gene>
    <name evidence="18" type="primary">nnrE</name>
    <name evidence="17" type="synonym">nnrD</name>
    <name evidence="22" type="ORF">SAMN03080615_03750</name>
</gene>
<proteinExistence type="inferred from homology"/>
<accession>A0A1H9L1Q9</accession>
<evidence type="ECO:0000256" key="7">
    <source>
        <dbReference type="ARBA" id="ARBA00022840"/>
    </source>
</evidence>
<evidence type="ECO:0000256" key="2">
    <source>
        <dbReference type="ARBA" id="ARBA00000909"/>
    </source>
</evidence>
<keyword evidence="5 18" id="KW-0479">Metal-binding</keyword>
<dbReference type="InterPro" id="IPR036652">
    <property type="entry name" value="YjeF_N_dom_sf"/>
</dbReference>
<evidence type="ECO:0000259" key="21">
    <source>
        <dbReference type="PROSITE" id="PS51385"/>
    </source>
</evidence>
<dbReference type="Proteomes" id="UP000198749">
    <property type="component" value="Unassembled WGS sequence"/>
</dbReference>
<dbReference type="GO" id="GO:0046496">
    <property type="term" value="P:nicotinamide nucleotide metabolic process"/>
    <property type="evidence" value="ECO:0007669"/>
    <property type="project" value="UniProtKB-UniRule"/>
</dbReference>
<comment type="function">
    <text evidence="17">Catalyzes the dehydration of the S-form of NAD(P)HX at the expense of ADP, which is converted to AMP. Together with NAD(P)HX epimerase, which catalyzes the epimerization of the S- and R-forms, the enzyme allows the repair of both epimers of NAD(P)HX, a damaged form of NAD(P)H that is a result of enzymatic or heat-dependent hydration.</text>
</comment>
<evidence type="ECO:0000256" key="11">
    <source>
        <dbReference type="ARBA" id="ARBA00023235"/>
    </source>
</evidence>
<dbReference type="InterPro" id="IPR017953">
    <property type="entry name" value="Carbohydrate_kinase_pred_CS"/>
</dbReference>
<comment type="catalytic activity">
    <reaction evidence="2 18 19">
        <text>(6R)-NADPHX = (6S)-NADPHX</text>
        <dbReference type="Rhea" id="RHEA:32227"/>
        <dbReference type="ChEBI" id="CHEBI:64076"/>
        <dbReference type="ChEBI" id="CHEBI:64077"/>
        <dbReference type="EC" id="5.1.99.6"/>
    </reaction>
</comment>
<dbReference type="HAMAP" id="MF_01965">
    <property type="entry name" value="NADHX_dehydratase"/>
    <property type="match status" value="1"/>
</dbReference>
<evidence type="ECO:0000256" key="18">
    <source>
        <dbReference type="HAMAP-Rule" id="MF_01966"/>
    </source>
</evidence>
<dbReference type="GO" id="GO:0052856">
    <property type="term" value="F:NAD(P)HX epimerase activity"/>
    <property type="evidence" value="ECO:0007669"/>
    <property type="project" value="UniProtKB-UniRule"/>
</dbReference>
<evidence type="ECO:0000256" key="5">
    <source>
        <dbReference type="ARBA" id="ARBA00022723"/>
    </source>
</evidence>
<dbReference type="NCBIfam" id="TIGR00197">
    <property type="entry name" value="yjeF_nterm"/>
    <property type="match status" value="1"/>
</dbReference>
<dbReference type="AlphaFoldDB" id="A0A1H9L1Q9"/>
<feature type="binding site" evidence="17">
    <location>
        <position position="441"/>
    </location>
    <ligand>
        <name>(6S)-NADPHX</name>
        <dbReference type="ChEBI" id="CHEBI:64076"/>
    </ligand>
</feature>
<dbReference type="PANTHER" id="PTHR12592:SF0">
    <property type="entry name" value="ATP-DEPENDENT (S)-NAD(P)H-HYDRATE DEHYDRATASE"/>
    <property type="match status" value="1"/>
</dbReference>
<dbReference type="Pfam" id="PF03853">
    <property type="entry name" value="YjeF_N"/>
    <property type="match status" value="1"/>
</dbReference>
<dbReference type="Pfam" id="PF01256">
    <property type="entry name" value="Carb_kinase"/>
    <property type="match status" value="1"/>
</dbReference>
<keyword evidence="6 17" id="KW-0547">Nucleotide-binding</keyword>
<feature type="binding site" evidence="18">
    <location>
        <position position="162"/>
    </location>
    <ligand>
        <name>(6S)-NADPHX</name>
        <dbReference type="ChEBI" id="CHEBI:64076"/>
    </ligand>
</feature>
<evidence type="ECO:0000256" key="10">
    <source>
        <dbReference type="ARBA" id="ARBA00023027"/>
    </source>
</evidence>
<feature type="domain" description="YjeF N-terminal" evidence="21">
    <location>
        <begin position="16"/>
        <end position="219"/>
    </location>
</feature>
<dbReference type="GO" id="GO:0052855">
    <property type="term" value="F:ADP-dependent NAD(P)H-hydrate dehydratase activity"/>
    <property type="evidence" value="ECO:0007669"/>
    <property type="project" value="UniProtKB-UniRule"/>
</dbReference>